<dbReference type="Pfam" id="PF00665">
    <property type="entry name" value="rve"/>
    <property type="match status" value="1"/>
</dbReference>
<feature type="domain" description="Integrase catalytic" evidence="6">
    <location>
        <begin position="160"/>
        <end position="324"/>
    </location>
</feature>
<protein>
    <submittedName>
        <fullName evidence="7">Putative transposase</fullName>
    </submittedName>
</protein>
<dbReference type="PANTHER" id="PTHR10948:SF23">
    <property type="entry name" value="TRANSPOSASE INSI FOR INSERTION SEQUENCE ELEMENT IS30A-RELATED"/>
    <property type="match status" value="1"/>
</dbReference>
<dbReference type="SUPFAM" id="SSF46689">
    <property type="entry name" value="Homeodomain-like"/>
    <property type="match status" value="1"/>
</dbReference>
<keyword evidence="5" id="KW-0233">DNA recombination</keyword>
<dbReference type="InterPro" id="IPR051917">
    <property type="entry name" value="Transposase-Integrase"/>
</dbReference>
<name>A0A218M1L6_STAAU</name>
<evidence type="ECO:0000256" key="2">
    <source>
        <dbReference type="ARBA" id="ARBA00006363"/>
    </source>
</evidence>
<evidence type="ECO:0000256" key="4">
    <source>
        <dbReference type="ARBA" id="ARBA00023125"/>
    </source>
</evidence>
<evidence type="ECO:0000259" key="6">
    <source>
        <dbReference type="PROSITE" id="PS50994"/>
    </source>
</evidence>
<dbReference type="SUPFAM" id="SSF53098">
    <property type="entry name" value="Ribonuclease H-like"/>
    <property type="match status" value="1"/>
</dbReference>
<dbReference type="NCBIfam" id="NF033563">
    <property type="entry name" value="transpos_IS30"/>
    <property type="match status" value="1"/>
</dbReference>
<dbReference type="PROSITE" id="PS50994">
    <property type="entry name" value="INTEGRASE"/>
    <property type="match status" value="1"/>
</dbReference>
<accession>A0A218M1L6</accession>
<dbReference type="Gene3D" id="3.30.420.10">
    <property type="entry name" value="Ribonuclease H-like superfamily/Ribonuclease H"/>
    <property type="match status" value="1"/>
</dbReference>
<evidence type="ECO:0000313" key="7">
    <source>
        <dbReference type="EMBL" id="ASD49799.1"/>
    </source>
</evidence>
<dbReference type="Gene3D" id="1.10.10.60">
    <property type="entry name" value="Homeodomain-like"/>
    <property type="match status" value="1"/>
</dbReference>
<dbReference type="GO" id="GO:0004803">
    <property type="term" value="F:transposase activity"/>
    <property type="evidence" value="ECO:0007669"/>
    <property type="project" value="InterPro"/>
</dbReference>
<dbReference type="InterPro" id="IPR053392">
    <property type="entry name" value="Transposase_IS30-like"/>
</dbReference>
<dbReference type="InterPro" id="IPR036397">
    <property type="entry name" value="RNaseH_sf"/>
</dbReference>
<organism evidence="7">
    <name type="scientific">Staphylococcus aureus</name>
    <dbReference type="NCBI Taxonomy" id="1280"/>
    <lineage>
        <taxon>Bacteria</taxon>
        <taxon>Bacillati</taxon>
        <taxon>Bacillota</taxon>
        <taxon>Bacilli</taxon>
        <taxon>Bacillales</taxon>
        <taxon>Staphylococcaceae</taxon>
        <taxon>Staphylococcus</taxon>
    </lineage>
</organism>
<dbReference type="InterPro" id="IPR012337">
    <property type="entry name" value="RNaseH-like_sf"/>
</dbReference>
<dbReference type="GO" id="GO:0003677">
    <property type="term" value="F:DNA binding"/>
    <property type="evidence" value="ECO:0007669"/>
    <property type="project" value="UniProtKB-KW"/>
</dbReference>
<comment type="similarity">
    <text evidence="2">Belongs to the transposase IS30 family.</text>
</comment>
<proteinExistence type="inferred from homology"/>
<dbReference type="InterPro" id="IPR001598">
    <property type="entry name" value="Transposase_IS30_CS"/>
</dbReference>
<reference evidence="7" key="1">
    <citation type="submission" date="2017-05" db="EMBL/GenBank/DDBJ databases">
        <title>Genetic diversity among S. aureus isolates showing oxacillin and/or cefoxitin resistance not linked to the presence of mec genes.</title>
        <authorList>
            <person name="Argudin M.A."/>
            <person name="Roisin S."/>
            <person name="Nienhaus L."/>
            <person name="Dodemont M."/>
            <person name="de Mendonca R."/>
            <person name="Nonhoff C."/>
            <person name="Deplano A."/>
            <person name="Denis O."/>
        </authorList>
    </citation>
    <scope>NUCLEOTIDE SEQUENCE</scope>
    <source>
        <strain evidence="7">BORSA-026</strain>
    </source>
</reference>
<dbReference type="AlphaFoldDB" id="A0A218M1L6"/>
<dbReference type="InterPro" id="IPR025246">
    <property type="entry name" value="IS30-like_HTH"/>
</dbReference>
<dbReference type="EMBL" id="MF071100">
    <property type="protein sequence ID" value="ASD49799.1"/>
    <property type="molecule type" value="Genomic_DNA"/>
</dbReference>
<evidence type="ECO:0000256" key="3">
    <source>
        <dbReference type="ARBA" id="ARBA00022578"/>
    </source>
</evidence>
<dbReference type="Pfam" id="PF13936">
    <property type="entry name" value="HTH_38"/>
    <property type="match status" value="1"/>
</dbReference>
<evidence type="ECO:0000256" key="1">
    <source>
        <dbReference type="ARBA" id="ARBA00002190"/>
    </source>
</evidence>
<dbReference type="GO" id="GO:0005829">
    <property type="term" value="C:cytosol"/>
    <property type="evidence" value="ECO:0007669"/>
    <property type="project" value="TreeGrafter"/>
</dbReference>
<dbReference type="InterPro" id="IPR009057">
    <property type="entry name" value="Homeodomain-like_sf"/>
</dbReference>
<dbReference type="PROSITE" id="PS01043">
    <property type="entry name" value="TRANSPOSASE_IS30"/>
    <property type="match status" value="1"/>
</dbReference>
<dbReference type="PANTHER" id="PTHR10948">
    <property type="entry name" value="TRANSPOSASE"/>
    <property type="match status" value="1"/>
</dbReference>
<sequence>MLITTKTHTRSANMSYNHLTLTERARIEVLRQENYSLRSIARKLKRSVSTISREISRNNLNQSYQAETAQKNYETKRKLCGRPTRFTPELGNIIKYYLKCHWSPEQIVGRLLQNQICFKTIYRWINSNMINFELISCLRQKGKRQKPKETRGKFNIGRPISQRPKEVKKRNTFGHWEADTIVSSRGKSKGCIATFAERKSRYYYCVLMPDRSSNSMETAINNLIKHLPKDAVKTITVDRGKEFSCYQNIENQFNINVYFADPYSAWQRGTNENTNGLLREFFPKKTDLAKVNQEQLNYALDSINYRPRKCLNWKFPYEVLCDELLHLN</sequence>
<keyword evidence="4" id="KW-0238">DNA-binding</keyword>
<dbReference type="InterPro" id="IPR001584">
    <property type="entry name" value="Integrase_cat-core"/>
</dbReference>
<comment type="function">
    <text evidence="1">Required for the transposition of the insertion element.</text>
</comment>
<keyword evidence="3" id="KW-0815">Transposition</keyword>
<dbReference type="GO" id="GO:0006313">
    <property type="term" value="P:DNA transposition"/>
    <property type="evidence" value="ECO:0007669"/>
    <property type="project" value="InterPro"/>
</dbReference>
<evidence type="ECO:0000256" key="5">
    <source>
        <dbReference type="ARBA" id="ARBA00023172"/>
    </source>
</evidence>
<dbReference type="GO" id="GO:0015074">
    <property type="term" value="P:DNA integration"/>
    <property type="evidence" value="ECO:0007669"/>
    <property type="project" value="InterPro"/>
</dbReference>